<gene>
    <name evidence="2" type="ORF">STAS_24473</name>
</gene>
<protein>
    <submittedName>
        <fullName evidence="2">7-dimethyl-8-ribityllumazine synthase</fullName>
    </submittedName>
</protein>
<feature type="compositionally biased region" description="Basic and acidic residues" evidence="1">
    <location>
        <begin position="206"/>
        <end position="224"/>
    </location>
</feature>
<evidence type="ECO:0000313" key="3">
    <source>
        <dbReference type="Proteomes" id="UP000325081"/>
    </source>
</evidence>
<name>A0A5A7QQP0_STRAF</name>
<reference evidence="3" key="1">
    <citation type="journal article" date="2019" name="Curr. Biol.">
        <title>Genome Sequence of Striga asiatica Provides Insight into the Evolution of Plant Parasitism.</title>
        <authorList>
            <person name="Yoshida S."/>
            <person name="Kim S."/>
            <person name="Wafula E.K."/>
            <person name="Tanskanen J."/>
            <person name="Kim Y.M."/>
            <person name="Honaas L."/>
            <person name="Yang Z."/>
            <person name="Spallek T."/>
            <person name="Conn C.E."/>
            <person name="Ichihashi Y."/>
            <person name="Cheong K."/>
            <person name="Cui S."/>
            <person name="Der J.P."/>
            <person name="Gundlach H."/>
            <person name="Jiao Y."/>
            <person name="Hori C."/>
            <person name="Ishida J.K."/>
            <person name="Kasahara H."/>
            <person name="Kiba T."/>
            <person name="Kim M.S."/>
            <person name="Koo N."/>
            <person name="Laohavisit A."/>
            <person name="Lee Y.H."/>
            <person name="Lumba S."/>
            <person name="McCourt P."/>
            <person name="Mortimer J.C."/>
            <person name="Mutuku J.M."/>
            <person name="Nomura T."/>
            <person name="Sasaki-Sekimoto Y."/>
            <person name="Seto Y."/>
            <person name="Wang Y."/>
            <person name="Wakatake T."/>
            <person name="Sakakibara H."/>
            <person name="Demura T."/>
            <person name="Yamaguchi S."/>
            <person name="Yoneyama K."/>
            <person name="Manabe R.I."/>
            <person name="Nelson D.C."/>
            <person name="Schulman A.H."/>
            <person name="Timko M.P."/>
            <person name="dePamphilis C.W."/>
            <person name="Choi D."/>
            <person name="Shirasu K."/>
        </authorList>
    </citation>
    <scope>NUCLEOTIDE SEQUENCE [LARGE SCALE GENOMIC DNA]</scope>
    <source>
        <strain evidence="3">cv. UVA1</strain>
    </source>
</reference>
<accession>A0A5A7QQP0</accession>
<organism evidence="2 3">
    <name type="scientific">Striga asiatica</name>
    <name type="common">Asiatic witchweed</name>
    <name type="synonym">Buchnera asiatica</name>
    <dbReference type="NCBI Taxonomy" id="4170"/>
    <lineage>
        <taxon>Eukaryota</taxon>
        <taxon>Viridiplantae</taxon>
        <taxon>Streptophyta</taxon>
        <taxon>Embryophyta</taxon>
        <taxon>Tracheophyta</taxon>
        <taxon>Spermatophyta</taxon>
        <taxon>Magnoliopsida</taxon>
        <taxon>eudicotyledons</taxon>
        <taxon>Gunneridae</taxon>
        <taxon>Pentapetalae</taxon>
        <taxon>asterids</taxon>
        <taxon>lamiids</taxon>
        <taxon>Lamiales</taxon>
        <taxon>Orobanchaceae</taxon>
        <taxon>Buchnereae</taxon>
        <taxon>Striga</taxon>
    </lineage>
</organism>
<evidence type="ECO:0000313" key="2">
    <source>
        <dbReference type="EMBL" id="GER47369.1"/>
    </source>
</evidence>
<sequence length="254" mass="28701">MPTYAYRNLSLGFFSTVALHDNGKYLTARMNGNEYKITDKVLCDIYEFDPNIPTCHSPQGFQFDPHWALISPCKKYNKLGALSGLITDLAHVVILRYISHMIFGKKESNKYLKESLYDIHNDTRCGPTLGHVVTKLANHFGVHVDEPKYLAKWFSERDLHHGDFLRDSTHPRPVYKQKAYEAYCKANGLPWPHPSEAGTLAGPDPADSHDNHRDDDEANLHPADDTIQPLLSRDEYAGGSSHSGAPAWFTEYEA</sequence>
<feature type="region of interest" description="Disordered" evidence="1">
    <location>
        <begin position="194"/>
        <end position="254"/>
    </location>
</feature>
<dbReference type="AlphaFoldDB" id="A0A5A7QQP0"/>
<dbReference type="OrthoDB" id="1837928at2759"/>
<proteinExistence type="predicted"/>
<evidence type="ECO:0000256" key="1">
    <source>
        <dbReference type="SAM" id="MobiDB-lite"/>
    </source>
</evidence>
<dbReference type="EMBL" id="BKCP01007871">
    <property type="protein sequence ID" value="GER47369.1"/>
    <property type="molecule type" value="Genomic_DNA"/>
</dbReference>
<comment type="caution">
    <text evidence="2">The sequence shown here is derived from an EMBL/GenBank/DDBJ whole genome shotgun (WGS) entry which is preliminary data.</text>
</comment>
<keyword evidence="3" id="KW-1185">Reference proteome</keyword>
<dbReference type="Proteomes" id="UP000325081">
    <property type="component" value="Unassembled WGS sequence"/>
</dbReference>